<feature type="compositionally biased region" description="Basic and acidic residues" evidence="1">
    <location>
        <begin position="74"/>
        <end position="83"/>
    </location>
</feature>
<feature type="compositionally biased region" description="Basic and acidic residues" evidence="1">
    <location>
        <begin position="90"/>
        <end position="115"/>
    </location>
</feature>
<evidence type="ECO:0000256" key="1">
    <source>
        <dbReference type="SAM" id="MobiDB-lite"/>
    </source>
</evidence>
<reference evidence="2" key="1">
    <citation type="journal article" date="2020" name="Stud. Mycol.">
        <title>101 Dothideomycetes genomes: a test case for predicting lifestyles and emergence of pathogens.</title>
        <authorList>
            <person name="Haridas S."/>
            <person name="Albert R."/>
            <person name="Binder M."/>
            <person name="Bloem J."/>
            <person name="Labutti K."/>
            <person name="Salamov A."/>
            <person name="Andreopoulos B."/>
            <person name="Baker S."/>
            <person name="Barry K."/>
            <person name="Bills G."/>
            <person name="Bluhm B."/>
            <person name="Cannon C."/>
            <person name="Castanera R."/>
            <person name="Culley D."/>
            <person name="Daum C."/>
            <person name="Ezra D."/>
            <person name="Gonzalez J."/>
            <person name="Henrissat B."/>
            <person name="Kuo A."/>
            <person name="Liang C."/>
            <person name="Lipzen A."/>
            <person name="Lutzoni F."/>
            <person name="Magnuson J."/>
            <person name="Mondo S."/>
            <person name="Nolan M."/>
            <person name="Ohm R."/>
            <person name="Pangilinan J."/>
            <person name="Park H.-J."/>
            <person name="Ramirez L."/>
            <person name="Alfaro M."/>
            <person name="Sun H."/>
            <person name="Tritt A."/>
            <person name="Yoshinaga Y."/>
            <person name="Zwiers L.-H."/>
            <person name="Turgeon B."/>
            <person name="Goodwin S."/>
            <person name="Spatafora J."/>
            <person name="Crous P."/>
            <person name="Grigoriev I."/>
        </authorList>
    </citation>
    <scope>NUCLEOTIDE SEQUENCE</scope>
    <source>
        <strain evidence="2">CBS 121739</strain>
    </source>
</reference>
<dbReference type="GeneID" id="54486425"/>
<feature type="region of interest" description="Disordered" evidence="1">
    <location>
        <begin position="50"/>
        <end position="145"/>
    </location>
</feature>
<protein>
    <submittedName>
        <fullName evidence="2">Uncharacterized protein</fullName>
    </submittedName>
</protein>
<sequence length="258" mass="28250">MPTIQASGIKSTTTLADSRLLSLLIPPTPPNRDGIANGELVERAARAKAGLSRVGWSRSRPSSTHLVSDIVTRQTDRQADRQTGRQTGRQTDKTDKTDRQAGNRIDGRPKSEVRKTHGPGINKVEDPEKQNRPRTGPEQAVKSAMPMYSIDLLRPRGRSQAHSPAIDLYNDQSDVPCCRKRLDCLANVACPGAGCVIYTTLFMHLVLIVVVEQACDEPQLKTRRTRAGLESTPQLMGDIDFVEHARCRLPAGEGAIGK</sequence>
<dbReference type="RefSeq" id="XP_033602254.1">
    <property type="nucleotide sequence ID" value="XM_033745371.1"/>
</dbReference>
<organism evidence="2 3">
    <name type="scientific">Pseudovirgaria hyperparasitica</name>
    <dbReference type="NCBI Taxonomy" id="470096"/>
    <lineage>
        <taxon>Eukaryota</taxon>
        <taxon>Fungi</taxon>
        <taxon>Dikarya</taxon>
        <taxon>Ascomycota</taxon>
        <taxon>Pezizomycotina</taxon>
        <taxon>Dothideomycetes</taxon>
        <taxon>Dothideomycetes incertae sedis</taxon>
        <taxon>Acrospermales</taxon>
        <taxon>Acrospermaceae</taxon>
        <taxon>Pseudovirgaria</taxon>
    </lineage>
</organism>
<evidence type="ECO:0000313" key="2">
    <source>
        <dbReference type="EMBL" id="KAF2759803.1"/>
    </source>
</evidence>
<name>A0A6A6WAV3_9PEZI</name>
<accession>A0A6A6WAV3</accession>
<evidence type="ECO:0000313" key="3">
    <source>
        <dbReference type="Proteomes" id="UP000799437"/>
    </source>
</evidence>
<proteinExistence type="predicted"/>
<dbReference type="AlphaFoldDB" id="A0A6A6WAV3"/>
<dbReference type="EMBL" id="ML996569">
    <property type="protein sequence ID" value="KAF2759803.1"/>
    <property type="molecule type" value="Genomic_DNA"/>
</dbReference>
<dbReference type="Proteomes" id="UP000799437">
    <property type="component" value="Unassembled WGS sequence"/>
</dbReference>
<keyword evidence="3" id="KW-1185">Reference proteome</keyword>
<gene>
    <name evidence="2" type="ORF">EJ05DRAFT_484708</name>
</gene>